<dbReference type="OrthoDB" id="1492299at2"/>
<dbReference type="AlphaFoldDB" id="A0A424WII5"/>
<proteinExistence type="predicted"/>
<sequence>MTPIYLPILKSLTSEYEASKNMDEAYAAVIHPLFDVPVISENRQKAKKYQNSSTPKSDYLDEVAENIAKSWKGDVVLTDDFNWAPDTTVETGEHVMAHLYAGLKARGVKVAPVVGYDRWDDPLYQLAMRGLDLAGAPYVCFRLEASAVEDAAEPDIFHDRMQEMLEDMQLSPAECAVLLDLGDLTTKPLIDITSDATRVLKLLSAYGFRYIATAGSSMPKSIDLAVKKKDSTAKVIRREMLLWQALRTEFGGIPLVFGDYGVRGPGSNDGIRNPNANAKIRYTCDKAFLVSRGHSVAGGWALQMPAVAAEIVSSKEFLPSFSWGDQVIANCSNGLPVKNGHGKWIAYDTSHHLAFVVEEVREFERVLAPAPSATMA</sequence>
<organism evidence="1 2">
    <name type="scientific">Alcaligenes xylosoxydans xylosoxydans</name>
    <name type="common">Achromobacter xylosoxidans</name>
    <dbReference type="NCBI Taxonomy" id="85698"/>
    <lineage>
        <taxon>Bacteria</taxon>
        <taxon>Pseudomonadati</taxon>
        <taxon>Pseudomonadota</taxon>
        <taxon>Betaproteobacteria</taxon>
        <taxon>Burkholderiales</taxon>
        <taxon>Alcaligenaceae</taxon>
        <taxon>Achromobacter</taxon>
    </lineage>
</organism>
<evidence type="ECO:0008006" key="3">
    <source>
        <dbReference type="Google" id="ProtNLM"/>
    </source>
</evidence>
<name>A0A424WII5_ALCXX</name>
<dbReference type="Proteomes" id="UP000285324">
    <property type="component" value="Unassembled WGS sequence"/>
</dbReference>
<evidence type="ECO:0000313" key="1">
    <source>
        <dbReference type="EMBL" id="RPJ93090.1"/>
    </source>
</evidence>
<protein>
    <recommendedName>
        <fullName evidence="3">Beta protein</fullName>
    </recommendedName>
</protein>
<reference evidence="1 2" key="1">
    <citation type="submission" date="2018-08" db="EMBL/GenBank/DDBJ databases">
        <title>Achromobacter xylosoxidans Genome sequencing and assembly.</title>
        <authorList>
            <person name="Wang R."/>
            <person name="Rensing C."/>
            <person name="Li Y."/>
        </authorList>
    </citation>
    <scope>NUCLEOTIDE SEQUENCE [LARGE SCALE GENOMIC DNA]</scope>
    <source>
        <strain evidence="1 2">GD003A</strain>
    </source>
</reference>
<gene>
    <name evidence="1" type="ORF">DY367_04045</name>
</gene>
<dbReference type="InterPro" id="IPR025683">
    <property type="entry name" value="Protein_beta"/>
</dbReference>
<dbReference type="RefSeq" id="WP_118931748.1">
    <property type="nucleotide sequence ID" value="NZ_JACTAA010000001.1"/>
</dbReference>
<dbReference type="EMBL" id="QVXO01000004">
    <property type="protein sequence ID" value="RPJ93090.1"/>
    <property type="molecule type" value="Genomic_DNA"/>
</dbReference>
<accession>A0A424WII5</accession>
<comment type="caution">
    <text evidence="1">The sequence shown here is derived from an EMBL/GenBank/DDBJ whole genome shotgun (WGS) entry which is preliminary data.</text>
</comment>
<evidence type="ECO:0000313" key="2">
    <source>
        <dbReference type="Proteomes" id="UP000285324"/>
    </source>
</evidence>
<dbReference type="Pfam" id="PF14350">
    <property type="entry name" value="Beta_protein"/>
    <property type="match status" value="1"/>
</dbReference>